<dbReference type="Gene3D" id="2.40.30.170">
    <property type="match status" value="1"/>
</dbReference>
<keyword evidence="6" id="KW-0732">Signal</keyword>
<proteinExistence type="inferred from homology"/>
<dbReference type="InterPro" id="IPR058626">
    <property type="entry name" value="MdtA-like_b-barrel"/>
</dbReference>
<feature type="domain" description="YknX-like C-terminal permuted SH3-like" evidence="10">
    <location>
        <begin position="290"/>
        <end position="358"/>
    </location>
</feature>
<gene>
    <name evidence="11" type="ORF">TRIP_B350524</name>
</gene>
<dbReference type="Gene3D" id="2.40.420.20">
    <property type="match status" value="1"/>
</dbReference>
<dbReference type="PANTHER" id="PTHR30469:SF36">
    <property type="entry name" value="BLL3903 PROTEIN"/>
    <property type="match status" value="1"/>
</dbReference>
<keyword evidence="3" id="KW-1003">Cell membrane</keyword>
<evidence type="ECO:0000256" key="3">
    <source>
        <dbReference type="ARBA" id="ARBA00022475"/>
    </source>
</evidence>
<dbReference type="GO" id="GO:1990281">
    <property type="term" value="C:efflux pump complex"/>
    <property type="evidence" value="ECO:0007669"/>
    <property type="project" value="TreeGrafter"/>
</dbReference>
<evidence type="ECO:0000256" key="1">
    <source>
        <dbReference type="ARBA" id="ARBA00004236"/>
    </source>
</evidence>
<dbReference type="Pfam" id="PF25876">
    <property type="entry name" value="HH_MFP_RND"/>
    <property type="match status" value="1"/>
</dbReference>
<dbReference type="SUPFAM" id="SSF111369">
    <property type="entry name" value="HlyD-like secretion proteins"/>
    <property type="match status" value="1"/>
</dbReference>
<evidence type="ECO:0000259" key="8">
    <source>
        <dbReference type="Pfam" id="PF25917"/>
    </source>
</evidence>
<dbReference type="Gene3D" id="2.40.50.100">
    <property type="match status" value="1"/>
</dbReference>
<evidence type="ECO:0000259" key="9">
    <source>
        <dbReference type="Pfam" id="PF25944"/>
    </source>
</evidence>
<name>A0A653AD47_UNCDX</name>
<evidence type="ECO:0000256" key="5">
    <source>
        <dbReference type="ARBA" id="ARBA00023136"/>
    </source>
</evidence>
<organism evidence="11">
    <name type="scientific">Uncultured Desulfatiglans sp</name>
    <dbReference type="NCBI Taxonomy" id="1748965"/>
    <lineage>
        <taxon>Bacteria</taxon>
        <taxon>Pseudomonadati</taxon>
        <taxon>Thermodesulfobacteriota</taxon>
        <taxon>Desulfobacteria</taxon>
        <taxon>Desulfatiglandales</taxon>
        <taxon>Desulfatiglandaceae</taxon>
        <taxon>Desulfatiglans</taxon>
        <taxon>environmental samples</taxon>
    </lineage>
</organism>
<dbReference type="Pfam" id="PF25989">
    <property type="entry name" value="YknX_C"/>
    <property type="match status" value="1"/>
</dbReference>
<feature type="domain" description="Multidrug resistance protein MdtA-like barrel-sandwich hybrid" evidence="8">
    <location>
        <begin position="57"/>
        <end position="198"/>
    </location>
</feature>
<dbReference type="PANTHER" id="PTHR30469">
    <property type="entry name" value="MULTIDRUG RESISTANCE PROTEIN MDTA"/>
    <property type="match status" value="1"/>
</dbReference>
<feature type="domain" description="Multidrug resistance protein MdtA-like beta-barrel" evidence="9">
    <location>
        <begin position="203"/>
        <end position="285"/>
    </location>
</feature>
<protein>
    <submittedName>
        <fullName evidence="11">Efflux transporter, RND family, MFP subunit</fullName>
    </submittedName>
</protein>
<dbReference type="InterPro" id="IPR058625">
    <property type="entry name" value="MdtA-like_BSH"/>
</dbReference>
<evidence type="ECO:0000256" key="4">
    <source>
        <dbReference type="ARBA" id="ARBA00022519"/>
    </source>
</evidence>
<comment type="similarity">
    <text evidence="2">Belongs to the membrane fusion protein (MFP) (TC 8.A.1) family.</text>
</comment>
<evidence type="ECO:0000313" key="11">
    <source>
        <dbReference type="EMBL" id="VBB45573.1"/>
    </source>
</evidence>
<evidence type="ECO:0000256" key="2">
    <source>
        <dbReference type="ARBA" id="ARBA00009477"/>
    </source>
</evidence>
<dbReference type="InterPro" id="IPR006143">
    <property type="entry name" value="RND_pump_MFP"/>
</dbReference>
<keyword evidence="4" id="KW-0997">Cell inner membrane</keyword>
<dbReference type="InterPro" id="IPR058637">
    <property type="entry name" value="YknX-like_C"/>
</dbReference>
<feature type="signal peptide" evidence="6">
    <location>
        <begin position="1"/>
        <end position="19"/>
    </location>
</feature>
<evidence type="ECO:0000256" key="6">
    <source>
        <dbReference type="SAM" id="SignalP"/>
    </source>
</evidence>
<dbReference type="Pfam" id="PF25917">
    <property type="entry name" value="BSH_RND"/>
    <property type="match status" value="1"/>
</dbReference>
<feature type="chain" id="PRO_5024948237" evidence="6">
    <location>
        <begin position="20"/>
        <end position="365"/>
    </location>
</feature>
<feature type="domain" description="Multidrug resistance protein MdtA-like alpha-helical hairpin" evidence="7">
    <location>
        <begin position="99"/>
        <end position="166"/>
    </location>
</feature>
<evidence type="ECO:0000259" key="7">
    <source>
        <dbReference type="Pfam" id="PF25876"/>
    </source>
</evidence>
<dbReference type="InterPro" id="IPR058624">
    <property type="entry name" value="MdtA-like_HH"/>
</dbReference>
<comment type="subcellular location">
    <subcellularLocation>
        <location evidence="1">Cell membrane</location>
    </subcellularLocation>
</comment>
<dbReference type="GO" id="GO:0015562">
    <property type="term" value="F:efflux transmembrane transporter activity"/>
    <property type="evidence" value="ECO:0007669"/>
    <property type="project" value="TreeGrafter"/>
</dbReference>
<sequence>MKRLLLPLLLSLFCQGCSDGPQAPSAAPPPVPVTVSISTKKEMPLVLDAPAQVEPVRTVSILSRVTGQLEKIGFGEGQNVAKGEVLFTIDSKPFVEKIREAESRLAMHRANLEFQRAEARRYAGMVGEGTVSESDIEKTRADAMATEALIRADAACLAQARLDLSYCTIRAPFAGRTGSRLVHEGAIVEANTTVLTVINQMTPIHVRFAVPERHLTTIRHYMEQHPLEVLAFTDGASKTPLSGRLVFIDNAIDAATGMIALKAEFENADQILWPGQYVQARLVLDLQKDALTVPLNAVMSGQQGFYLFVVRQDNTAEVRAVDVDRRIGGEAVLSSGLEGGEAVVLTGQNKLQEGFKVRIVEGPQR</sequence>
<evidence type="ECO:0000259" key="10">
    <source>
        <dbReference type="Pfam" id="PF25989"/>
    </source>
</evidence>
<reference evidence="11" key="1">
    <citation type="submission" date="2018-07" db="EMBL/GenBank/DDBJ databases">
        <authorList>
            <consortium name="Genoscope - CEA"/>
            <person name="William W."/>
        </authorList>
    </citation>
    <scope>NUCLEOTIDE SEQUENCE</scope>
    <source>
        <strain evidence="11">IK1</strain>
    </source>
</reference>
<dbReference type="EMBL" id="UPXX01000029">
    <property type="protein sequence ID" value="VBB45573.1"/>
    <property type="molecule type" value="Genomic_DNA"/>
</dbReference>
<dbReference type="AlphaFoldDB" id="A0A653AD47"/>
<dbReference type="Gene3D" id="1.10.287.470">
    <property type="entry name" value="Helix hairpin bin"/>
    <property type="match status" value="1"/>
</dbReference>
<keyword evidence="5" id="KW-0472">Membrane</keyword>
<accession>A0A653AD47</accession>
<dbReference type="Pfam" id="PF25944">
    <property type="entry name" value="Beta-barrel_RND"/>
    <property type="match status" value="1"/>
</dbReference>
<dbReference type="NCBIfam" id="TIGR01730">
    <property type="entry name" value="RND_mfp"/>
    <property type="match status" value="1"/>
</dbReference>